<evidence type="ECO:0000259" key="3">
    <source>
        <dbReference type="Pfam" id="PF05193"/>
    </source>
</evidence>
<organism evidence="4 5">
    <name type="scientific">Rheinheimera marina</name>
    <dbReference type="NCBI Taxonomy" id="1774958"/>
    <lineage>
        <taxon>Bacteria</taxon>
        <taxon>Pseudomonadati</taxon>
        <taxon>Pseudomonadota</taxon>
        <taxon>Gammaproteobacteria</taxon>
        <taxon>Chromatiales</taxon>
        <taxon>Chromatiaceae</taxon>
        <taxon>Rheinheimera</taxon>
    </lineage>
</organism>
<dbReference type="Gene3D" id="3.30.830.10">
    <property type="entry name" value="Metalloenzyme, LuxS/M16 peptidase-like"/>
    <property type="match status" value="2"/>
</dbReference>
<keyword evidence="5" id="KW-1185">Reference proteome</keyword>
<dbReference type="Proteomes" id="UP001595962">
    <property type="component" value="Unassembled WGS sequence"/>
</dbReference>
<feature type="domain" description="Peptidase M16 N-terminal" evidence="2">
    <location>
        <begin position="60"/>
        <end position="192"/>
    </location>
</feature>
<dbReference type="EMBL" id="JBHSGB010000006">
    <property type="protein sequence ID" value="MFC4654710.1"/>
    <property type="molecule type" value="Genomic_DNA"/>
</dbReference>
<evidence type="ECO:0000313" key="5">
    <source>
        <dbReference type="Proteomes" id="UP001595962"/>
    </source>
</evidence>
<dbReference type="SUPFAM" id="SSF63411">
    <property type="entry name" value="LuxS/MPP-like metallohydrolase"/>
    <property type="match status" value="2"/>
</dbReference>
<dbReference type="InterPro" id="IPR011249">
    <property type="entry name" value="Metalloenz_LuxS/M16"/>
</dbReference>
<dbReference type="PANTHER" id="PTHR11851">
    <property type="entry name" value="METALLOPROTEASE"/>
    <property type="match status" value="1"/>
</dbReference>
<feature type="signal peptide" evidence="1">
    <location>
        <begin position="1"/>
        <end position="24"/>
    </location>
</feature>
<feature type="domain" description="Peptidase M16 C-terminal" evidence="3">
    <location>
        <begin position="203"/>
        <end position="376"/>
    </location>
</feature>
<evidence type="ECO:0000259" key="2">
    <source>
        <dbReference type="Pfam" id="PF00675"/>
    </source>
</evidence>
<keyword evidence="1" id="KW-0732">Signal</keyword>
<protein>
    <submittedName>
        <fullName evidence="4">M16 family metallopeptidase</fullName>
    </submittedName>
</protein>
<dbReference type="InterPro" id="IPR007863">
    <property type="entry name" value="Peptidase_M16_C"/>
</dbReference>
<gene>
    <name evidence="4" type="ORF">ACFO3I_06705</name>
</gene>
<evidence type="ECO:0000256" key="1">
    <source>
        <dbReference type="SAM" id="SignalP"/>
    </source>
</evidence>
<reference evidence="5" key="1">
    <citation type="journal article" date="2019" name="Int. J. Syst. Evol. Microbiol.">
        <title>The Global Catalogue of Microorganisms (GCM) 10K type strain sequencing project: providing services to taxonomists for standard genome sequencing and annotation.</title>
        <authorList>
            <consortium name="The Broad Institute Genomics Platform"/>
            <consortium name="The Broad Institute Genome Sequencing Center for Infectious Disease"/>
            <person name="Wu L."/>
            <person name="Ma J."/>
        </authorList>
    </citation>
    <scope>NUCLEOTIDE SEQUENCE [LARGE SCALE GENOMIC DNA]</scope>
    <source>
        <strain evidence="5">DT28</strain>
    </source>
</reference>
<proteinExistence type="predicted"/>
<dbReference type="RefSeq" id="WP_377332768.1">
    <property type="nucleotide sequence ID" value="NZ_JBHSGB010000006.1"/>
</dbReference>
<dbReference type="InterPro" id="IPR011765">
    <property type="entry name" value="Pept_M16_N"/>
</dbReference>
<evidence type="ECO:0000313" key="4">
    <source>
        <dbReference type="EMBL" id="MFC4654710.1"/>
    </source>
</evidence>
<dbReference type="Pfam" id="PF00675">
    <property type="entry name" value="Peptidase_M16"/>
    <property type="match status" value="1"/>
</dbReference>
<dbReference type="PANTHER" id="PTHR11851:SF224">
    <property type="entry name" value="PROCESSING PROTEASE"/>
    <property type="match status" value="1"/>
</dbReference>
<comment type="caution">
    <text evidence="4">The sequence shown here is derived from an EMBL/GenBank/DDBJ whole genome shotgun (WGS) entry which is preliminary data.</text>
</comment>
<name>A0ABV9JKE2_9GAMM</name>
<dbReference type="Pfam" id="PF05193">
    <property type="entry name" value="Peptidase_M16_C"/>
    <property type="match status" value="1"/>
</dbReference>
<feature type="chain" id="PRO_5045220280" evidence="1">
    <location>
        <begin position="25"/>
        <end position="464"/>
    </location>
</feature>
<dbReference type="InterPro" id="IPR050361">
    <property type="entry name" value="MPP/UQCRC_Complex"/>
</dbReference>
<sequence>MNTIKTFLLALWPAALLALTPAYAKETPPAGSEPKAFKLTAPRSISLPNGLNVTFVQYGNTPKVTLRLLTETGNVDDAGKDAVSDLSYQLLLEGSKNRDAKAIAQAAATMGGQVNTVVDVNSSFLELDVLSDFVGDAAALLADIAIHPNFTEADKNRLVANYVRDLKVEKSQAQSQAAAAFYQHIFGNHPYGKIYADEKVVESLTLDDFNQFVKTHLVASRSHLFVSGQFDEAKAEAAIREAFASMLPGSGRVLTAADSSAKPGLVFIARDKAVQSTIRIGLPVVDPSNPDYVGLDLMNTLLGGAFSSRITRNIREDKGYTYSPRSSINSRIKAAVWFEQADVTAEATAASLVEIIKEIKLLQSTAPTEQELNGFKNYKGGIFVLQNSSRSAIINQLWHLKTHGLPLTYLEEYVQKTNAVTPQQLTDLAKKYLPIESMTLVVVGDESVKAQLAAVPELKALFKL</sequence>
<accession>A0ABV9JKE2</accession>